<dbReference type="InterPro" id="IPR001245">
    <property type="entry name" value="Ser-Thr/Tyr_kinase_cat_dom"/>
</dbReference>
<dbReference type="Pfam" id="PF07714">
    <property type="entry name" value="PK_Tyr_Ser-Thr"/>
    <property type="match status" value="1"/>
</dbReference>
<dbReference type="CDD" id="cd00192">
    <property type="entry name" value="PTKc"/>
    <property type="match status" value="1"/>
</dbReference>
<evidence type="ECO:0000256" key="4">
    <source>
        <dbReference type="SAM" id="MobiDB-lite"/>
    </source>
</evidence>
<feature type="compositionally biased region" description="Low complexity" evidence="4">
    <location>
        <begin position="42"/>
        <end position="56"/>
    </location>
</feature>
<evidence type="ECO:0000259" key="5">
    <source>
        <dbReference type="PROSITE" id="PS50011"/>
    </source>
</evidence>
<reference evidence="6" key="1">
    <citation type="submission" date="2023-10" db="EMBL/GenBank/DDBJ databases">
        <title>Genome assembly of Pristionchus species.</title>
        <authorList>
            <person name="Yoshida K."/>
            <person name="Sommer R.J."/>
        </authorList>
    </citation>
    <scope>NUCLEOTIDE SEQUENCE</scope>
    <source>
        <strain evidence="6">RS5133</strain>
    </source>
</reference>
<comment type="caution">
    <text evidence="6">The sequence shown here is derived from an EMBL/GenBank/DDBJ whole genome shotgun (WGS) entry which is preliminary data.</text>
</comment>
<dbReference type="InterPro" id="IPR020635">
    <property type="entry name" value="Tyr_kinase_cat_dom"/>
</dbReference>
<dbReference type="SMART" id="SM00219">
    <property type="entry name" value="TyrKc"/>
    <property type="match status" value="1"/>
</dbReference>
<keyword evidence="7" id="KW-1185">Reference proteome</keyword>
<feature type="compositionally biased region" description="Basic and acidic residues" evidence="4">
    <location>
        <begin position="74"/>
        <end position="129"/>
    </location>
</feature>
<dbReference type="InterPro" id="IPR000719">
    <property type="entry name" value="Prot_kinase_dom"/>
</dbReference>
<evidence type="ECO:0000256" key="1">
    <source>
        <dbReference type="ARBA" id="ARBA00022741"/>
    </source>
</evidence>
<dbReference type="EMBL" id="BTSY01000003">
    <property type="protein sequence ID" value="GMT17222.1"/>
    <property type="molecule type" value="Genomic_DNA"/>
</dbReference>
<keyword evidence="2 3" id="KW-0067">ATP-binding</keyword>
<feature type="compositionally biased region" description="Basic and acidic residues" evidence="4">
    <location>
        <begin position="588"/>
        <end position="606"/>
    </location>
</feature>
<dbReference type="GO" id="GO:0005524">
    <property type="term" value="F:ATP binding"/>
    <property type="evidence" value="ECO:0007669"/>
    <property type="project" value="UniProtKB-UniRule"/>
</dbReference>
<dbReference type="PRINTS" id="PR00109">
    <property type="entry name" value="TYRKINASE"/>
</dbReference>
<dbReference type="PROSITE" id="PS50011">
    <property type="entry name" value="PROTEIN_KINASE_DOM"/>
    <property type="match status" value="1"/>
</dbReference>
<feature type="region of interest" description="Disordered" evidence="4">
    <location>
        <begin position="1"/>
        <end position="129"/>
    </location>
</feature>
<dbReference type="Gene3D" id="1.10.510.10">
    <property type="entry name" value="Transferase(Phosphotransferase) domain 1"/>
    <property type="match status" value="1"/>
</dbReference>
<keyword evidence="1 3" id="KW-0547">Nucleotide-binding</keyword>
<evidence type="ECO:0000256" key="3">
    <source>
        <dbReference type="PROSITE-ProRule" id="PRU10141"/>
    </source>
</evidence>
<dbReference type="PANTHER" id="PTHR24418">
    <property type="entry name" value="TYROSINE-PROTEIN KINASE"/>
    <property type="match status" value="1"/>
</dbReference>
<dbReference type="InterPro" id="IPR050198">
    <property type="entry name" value="Non-receptor_tyrosine_kinases"/>
</dbReference>
<name>A0AAV5VEQ8_9BILA</name>
<dbReference type="Proteomes" id="UP001432322">
    <property type="component" value="Unassembled WGS sequence"/>
</dbReference>
<dbReference type="SUPFAM" id="SSF55550">
    <property type="entry name" value="SH2 domain"/>
    <property type="match status" value="1"/>
</dbReference>
<sequence length="606" mass="68386">IQNDGSGKAPDDDYFGIKADKDPNAPGHSHPNINGSVQNSGANPSATANSATATEAETPRTPERSARRLKKDHKNHEDSSSRRKGRKESNREHKDKKDVHPHDDPDNHNRKENQRDYNHNIENHNNTHRETKQSAVMADLEDIECYHGNILEDELRTVLNKHGDYMIRMATSADGSKGVVITIIWGEELVNFPVRGQKYETEGGKEFMYTLDNKTKAPTIKDLARKHTMLSIPVIRNKNEVWLLNPIAKQSWELRPENVELIKKLGEGAFGEVYSGKLRLPLKKFCNVAVKVIKRSTNTDKATMELQKEAAVMRKLKHLNIVRFYGMVMKKDSIMVVMELINGGGLDSYVKKHPDTPPDERSGYAADIACGLAYLHAQGVMHRDVACRNCLLDLYRKVAKVSDFGLAKRAEEYKLRSDERIPIRWTAPEVVKTYVYTKAADIYAYAILVYEIFSNAALPFEGYNNAQIKENITRDDFRPQFPKTTPPEIVEIISKCWATDPAARTPLFDVAKQISLLHTKKPPPAEDADPPAAADPKVKKPGSKEHSREQLSRAVVKKAKSKERGPGGRGGKSREFFKSIKSIKSTRTKKEPRPGSREAVRRREED</sequence>
<dbReference type="SUPFAM" id="SSF56112">
    <property type="entry name" value="Protein kinase-like (PK-like)"/>
    <property type="match status" value="1"/>
</dbReference>
<organism evidence="6 7">
    <name type="scientific">Pristionchus fissidentatus</name>
    <dbReference type="NCBI Taxonomy" id="1538716"/>
    <lineage>
        <taxon>Eukaryota</taxon>
        <taxon>Metazoa</taxon>
        <taxon>Ecdysozoa</taxon>
        <taxon>Nematoda</taxon>
        <taxon>Chromadorea</taxon>
        <taxon>Rhabditida</taxon>
        <taxon>Rhabditina</taxon>
        <taxon>Diplogasteromorpha</taxon>
        <taxon>Diplogasteroidea</taxon>
        <taxon>Neodiplogasteridae</taxon>
        <taxon>Pristionchus</taxon>
    </lineage>
</organism>
<feature type="binding site" evidence="3">
    <location>
        <position position="291"/>
    </location>
    <ligand>
        <name>ATP</name>
        <dbReference type="ChEBI" id="CHEBI:30616"/>
    </ligand>
</feature>
<feature type="compositionally biased region" description="Basic and acidic residues" evidence="4">
    <location>
        <begin position="562"/>
        <end position="578"/>
    </location>
</feature>
<feature type="compositionally biased region" description="Polar residues" evidence="4">
    <location>
        <begin position="31"/>
        <end position="41"/>
    </location>
</feature>
<evidence type="ECO:0000313" key="7">
    <source>
        <dbReference type="Proteomes" id="UP001432322"/>
    </source>
</evidence>
<dbReference type="PROSITE" id="PS00109">
    <property type="entry name" value="PROTEIN_KINASE_TYR"/>
    <property type="match status" value="1"/>
</dbReference>
<accession>A0AAV5VEQ8</accession>
<proteinExistence type="predicted"/>
<dbReference type="InterPro" id="IPR036860">
    <property type="entry name" value="SH2_dom_sf"/>
</dbReference>
<dbReference type="PROSITE" id="PS00107">
    <property type="entry name" value="PROTEIN_KINASE_ATP"/>
    <property type="match status" value="1"/>
</dbReference>
<feature type="non-terminal residue" evidence="6">
    <location>
        <position position="1"/>
    </location>
</feature>
<feature type="domain" description="Protein kinase" evidence="5">
    <location>
        <begin position="259"/>
        <end position="516"/>
    </location>
</feature>
<evidence type="ECO:0000313" key="6">
    <source>
        <dbReference type="EMBL" id="GMT17222.1"/>
    </source>
</evidence>
<gene>
    <name evidence="6" type="ORF">PFISCL1PPCAC_8519</name>
</gene>
<feature type="compositionally biased region" description="Basic and acidic residues" evidence="4">
    <location>
        <begin position="57"/>
        <end position="66"/>
    </location>
</feature>
<feature type="compositionally biased region" description="Basic and acidic residues" evidence="4">
    <location>
        <begin position="536"/>
        <end position="551"/>
    </location>
</feature>
<dbReference type="InterPro" id="IPR017441">
    <property type="entry name" value="Protein_kinase_ATP_BS"/>
</dbReference>
<dbReference type="GO" id="GO:0004713">
    <property type="term" value="F:protein tyrosine kinase activity"/>
    <property type="evidence" value="ECO:0007669"/>
    <property type="project" value="InterPro"/>
</dbReference>
<dbReference type="InterPro" id="IPR011009">
    <property type="entry name" value="Kinase-like_dom_sf"/>
</dbReference>
<evidence type="ECO:0000256" key="2">
    <source>
        <dbReference type="ARBA" id="ARBA00022840"/>
    </source>
</evidence>
<feature type="region of interest" description="Disordered" evidence="4">
    <location>
        <begin position="520"/>
        <end position="606"/>
    </location>
</feature>
<protein>
    <recommendedName>
        <fullName evidence="5">Protein kinase domain-containing protein</fullName>
    </recommendedName>
</protein>
<dbReference type="Gene3D" id="3.30.505.10">
    <property type="entry name" value="SH2 domain"/>
    <property type="match status" value="1"/>
</dbReference>
<dbReference type="InterPro" id="IPR008266">
    <property type="entry name" value="Tyr_kinase_AS"/>
</dbReference>
<dbReference type="AlphaFoldDB" id="A0AAV5VEQ8"/>
<dbReference type="Gene3D" id="3.30.200.20">
    <property type="entry name" value="Phosphorylase Kinase, domain 1"/>
    <property type="match status" value="1"/>
</dbReference>